<reference evidence="1 2" key="1">
    <citation type="journal article" date="2016" name="Fungal Biol.">
        <title>The genome of Xylona heveae provides a window into fungal endophytism.</title>
        <authorList>
            <person name="Gazis R."/>
            <person name="Kuo A."/>
            <person name="Riley R."/>
            <person name="LaButti K."/>
            <person name="Lipzen A."/>
            <person name="Lin J."/>
            <person name="Amirebrahimi M."/>
            <person name="Hesse C.N."/>
            <person name="Spatafora J.W."/>
            <person name="Henrissat B."/>
            <person name="Hainaut M."/>
            <person name="Grigoriev I.V."/>
            <person name="Hibbett D.S."/>
        </authorList>
    </citation>
    <scope>NUCLEOTIDE SEQUENCE [LARGE SCALE GENOMIC DNA]</scope>
    <source>
        <strain evidence="1 2">TC161</strain>
    </source>
</reference>
<dbReference type="InParanoid" id="A0A165J632"/>
<protein>
    <submittedName>
        <fullName evidence="1">Uncharacterized protein</fullName>
    </submittedName>
</protein>
<sequence>MTLQQAHGGYALILSTTHFAYAYVYLMSKTPSLSATATATQTVPPHVQCKLQNILSHFANKVPTVATSAQDSGSDADAVQIARLWPEDYVHYAAYCAGRQAGFLCLRDRDRDVYGVETAGSKVRNGVGKRGKRYNTRYMCSAIVPSQRKLVIYGEMI</sequence>
<evidence type="ECO:0000313" key="1">
    <source>
        <dbReference type="EMBL" id="KZF25783.1"/>
    </source>
</evidence>
<name>A0A165J632_XYLHT</name>
<gene>
    <name evidence="1" type="ORF">L228DRAFT_236843</name>
</gene>
<dbReference type="Proteomes" id="UP000076632">
    <property type="component" value="Unassembled WGS sequence"/>
</dbReference>
<accession>A0A165J632</accession>
<proteinExistence type="predicted"/>
<dbReference type="RefSeq" id="XP_018191338.1">
    <property type="nucleotide sequence ID" value="XM_018330872.1"/>
</dbReference>
<organism evidence="1 2">
    <name type="scientific">Xylona heveae (strain CBS 132557 / TC161)</name>
    <dbReference type="NCBI Taxonomy" id="1328760"/>
    <lineage>
        <taxon>Eukaryota</taxon>
        <taxon>Fungi</taxon>
        <taxon>Dikarya</taxon>
        <taxon>Ascomycota</taxon>
        <taxon>Pezizomycotina</taxon>
        <taxon>Xylonomycetes</taxon>
        <taxon>Xylonales</taxon>
        <taxon>Xylonaceae</taxon>
        <taxon>Xylona</taxon>
    </lineage>
</organism>
<dbReference type="GeneID" id="28896009"/>
<dbReference type="EMBL" id="KV407455">
    <property type="protein sequence ID" value="KZF25783.1"/>
    <property type="molecule type" value="Genomic_DNA"/>
</dbReference>
<dbReference type="AlphaFoldDB" id="A0A165J632"/>
<evidence type="ECO:0000313" key="2">
    <source>
        <dbReference type="Proteomes" id="UP000076632"/>
    </source>
</evidence>
<keyword evidence="2" id="KW-1185">Reference proteome</keyword>